<protein>
    <submittedName>
        <fullName evidence="1">Uncharacterized protein</fullName>
    </submittedName>
</protein>
<gene>
    <name evidence="1" type="ORF">PUN28_010659</name>
</gene>
<comment type="caution">
    <text evidence="1">The sequence shown here is derived from an EMBL/GenBank/DDBJ whole genome shotgun (WGS) entry which is preliminary data.</text>
</comment>
<sequence length="96" mass="11320">MEFIIGIKVVLSEVTRQVNVRPTLSWVTVYCSLNDNFRITIYFISSDVELFKSVLSDFYIFHTYPWALENFQDSSCKRNRRITLPSTKVMRSLRTS</sequence>
<accession>A0AAW2FIB2</accession>
<dbReference type="EMBL" id="JADYXP020000010">
    <property type="protein sequence ID" value="KAL0115203.1"/>
    <property type="molecule type" value="Genomic_DNA"/>
</dbReference>
<dbReference type="Proteomes" id="UP001430953">
    <property type="component" value="Unassembled WGS sequence"/>
</dbReference>
<keyword evidence="2" id="KW-1185">Reference proteome</keyword>
<dbReference type="AlphaFoldDB" id="A0AAW2FIB2"/>
<reference evidence="1 2" key="1">
    <citation type="submission" date="2023-03" db="EMBL/GenBank/DDBJ databases">
        <title>High recombination rates correlate with genetic variation in Cardiocondyla obscurior ants.</title>
        <authorList>
            <person name="Errbii M."/>
        </authorList>
    </citation>
    <scope>NUCLEOTIDE SEQUENCE [LARGE SCALE GENOMIC DNA]</scope>
    <source>
        <strain evidence="1">Alpha-2009</strain>
        <tissue evidence="1">Whole body</tissue>
    </source>
</reference>
<name>A0AAW2FIB2_9HYME</name>
<evidence type="ECO:0000313" key="1">
    <source>
        <dbReference type="EMBL" id="KAL0115203.1"/>
    </source>
</evidence>
<proteinExistence type="predicted"/>
<evidence type="ECO:0000313" key="2">
    <source>
        <dbReference type="Proteomes" id="UP001430953"/>
    </source>
</evidence>
<organism evidence="1 2">
    <name type="scientific">Cardiocondyla obscurior</name>
    <dbReference type="NCBI Taxonomy" id="286306"/>
    <lineage>
        <taxon>Eukaryota</taxon>
        <taxon>Metazoa</taxon>
        <taxon>Ecdysozoa</taxon>
        <taxon>Arthropoda</taxon>
        <taxon>Hexapoda</taxon>
        <taxon>Insecta</taxon>
        <taxon>Pterygota</taxon>
        <taxon>Neoptera</taxon>
        <taxon>Endopterygota</taxon>
        <taxon>Hymenoptera</taxon>
        <taxon>Apocrita</taxon>
        <taxon>Aculeata</taxon>
        <taxon>Formicoidea</taxon>
        <taxon>Formicidae</taxon>
        <taxon>Myrmicinae</taxon>
        <taxon>Cardiocondyla</taxon>
    </lineage>
</organism>